<name>A0A0M3DE34_9FIRM</name>
<dbReference type="PATRIC" id="fig|1629550.3.peg.2357"/>
<dbReference type="RefSeq" id="WP_046823880.1">
    <property type="nucleotide sequence ID" value="NZ_LBBT01000290.1"/>
</dbReference>
<dbReference type="OrthoDB" id="1748039at2"/>
<dbReference type="Proteomes" id="UP000034407">
    <property type="component" value="Unassembled WGS sequence"/>
</dbReference>
<sequence length="199" mass="23470">MSNNYEKAIDFLENGEYTEAKEYFLKSYEEGFKKSLYYLRKIRKEERECEKVVKNLTYDKIKSKLGYGVEIPTHFEKLNTIDDKCFDTITIEKDEDFGFYNIKTHGFLIEIPDGCIDLVSIDSVIKNMSNIDEVRNYKNEKISGKIIVSKSIQGTINYTLITYGYKGIYEFKIDVDEFLVDEYRGIIDYIFDSFYISED</sequence>
<keyword evidence="2" id="KW-1185">Reference proteome</keyword>
<evidence type="ECO:0000313" key="2">
    <source>
        <dbReference type="Proteomes" id="UP000034407"/>
    </source>
</evidence>
<protein>
    <submittedName>
        <fullName evidence="1">Uncharacterized protein</fullName>
    </submittedName>
</protein>
<organism evidence="1 2">
    <name type="scientific">Paraclostridium benzoelyticum</name>
    <dbReference type="NCBI Taxonomy" id="1629550"/>
    <lineage>
        <taxon>Bacteria</taxon>
        <taxon>Bacillati</taxon>
        <taxon>Bacillota</taxon>
        <taxon>Clostridia</taxon>
        <taxon>Peptostreptococcales</taxon>
        <taxon>Peptostreptococcaceae</taxon>
        <taxon>Paraclostridium</taxon>
    </lineage>
</organism>
<evidence type="ECO:0000313" key="1">
    <source>
        <dbReference type="EMBL" id="KKY00386.1"/>
    </source>
</evidence>
<reference evidence="1 2" key="1">
    <citation type="submission" date="2015-04" db="EMBL/GenBank/DDBJ databases">
        <title>Microcin producing Clostridium sp. JC272T.</title>
        <authorList>
            <person name="Jyothsna T."/>
            <person name="Sasikala C."/>
            <person name="Ramana C."/>
        </authorList>
    </citation>
    <scope>NUCLEOTIDE SEQUENCE [LARGE SCALE GENOMIC DNA]</scope>
    <source>
        <strain evidence="1 2">JC272</strain>
    </source>
</reference>
<dbReference type="AlphaFoldDB" id="A0A0M3DE34"/>
<dbReference type="EMBL" id="LBBT01000290">
    <property type="protein sequence ID" value="KKY00386.1"/>
    <property type="molecule type" value="Genomic_DNA"/>
</dbReference>
<accession>A0A0M3DE34</accession>
<gene>
    <name evidence="1" type="ORF">VN21_14425</name>
</gene>
<proteinExistence type="predicted"/>
<comment type="caution">
    <text evidence="1">The sequence shown here is derived from an EMBL/GenBank/DDBJ whole genome shotgun (WGS) entry which is preliminary data.</text>
</comment>